<dbReference type="Pfam" id="PF07319">
    <property type="entry name" value="DnaI_N"/>
    <property type="match status" value="1"/>
</dbReference>
<dbReference type="SUPFAM" id="SSF52540">
    <property type="entry name" value="P-loop containing nucleoside triphosphate hydrolases"/>
    <property type="match status" value="1"/>
</dbReference>
<evidence type="ECO:0000259" key="2">
    <source>
        <dbReference type="Pfam" id="PF07319"/>
    </source>
</evidence>
<organism evidence="3 4">
    <name type="scientific">Lacicoccus alkaliphilus DSM 16010</name>
    <dbReference type="NCBI Taxonomy" id="1123231"/>
    <lineage>
        <taxon>Bacteria</taxon>
        <taxon>Bacillati</taxon>
        <taxon>Bacillota</taxon>
        <taxon>Bacilli</taxon>
        <taxon>Bacillales</taxon>
        <taxon>Salinicoccaceae</taxon>
        <taxon>Lacicoccus</taxon>
    </lineage>
</organism>
<dbReference type="STRING" id="1123231.SAMN02745189_00221"/>
<keyword evidence="4" id="KW-1185">Reference proteome</keyword>
<evidence type="ECO:0000313" key="4">
    <source>
        <dbReference type="Proteomes" id="UP000184206"/>
    </source>
</evidence>
<dbReference type="EMBL" id="FRCF01000002">
    <property type="protein sequence ID" value="SHL44846.1"/>
    <property type="molecule type" value="Genomic_DNA"/>
</dbReference>
<dbReference type="Pfam" id="PF00308">
    <property type="entry name" value="Bac_DnaA"/>
    <property type="match status" value="1"/>
</dbReference>
<evidence type="ECO:0000313" key="3">
    <source>
        <dbReference type="EMBL" id="SHL44846.1"/>
    </source>
</evidence>
<gene>
    <name evidence="3" type="ORF">SAMN02745189_00221</name>
</gene>
<evidence type="ECO:0000259" key="1">
    <source>
        <dbReference type="Pfam" id="PF00308"/>
    </source>
</evidence>
<dbReference type="InterPro" id="IPR013317">
    <property type="entry name" value="DnaA_dom"/>
</dbReference>
<dbReference type="InterPro" id="IPR009928">
    <property type="entry name" value="DnaI_N"/>
</dbReference>
<dbReference type="OrthoDB" id="61127at2"/>
<dbReference type="GO" id="GO:0005524">
    <property type="term" value="F:ATP binding"/>
    <property type="evidence" value="ECO:0007669"/>
    <property type="project" value="InterPro"/>
</dbReference>
<dbReference type="PANTHER" id="PTHR30050:SF8">
    <property type="entry name" value="PRIMOSOMAL PROTEIN DNAI"/>
    <property type="match status" value="1"/>
</dbReference>
<dbReference type="Gene3D" id="3.40.50.300">
    <property type="entry name" value="P-loop containing nucleotide triphosphate hydrolases"/>
    <property type="match status" value="1"/>
</dbReference>
<dbReference type="GO" id="GO:0006260">
    <property type="term" value="P:DNA replication"/>
    <property type="evidence" value="ECO:0007669"/>
    <property type="project" value="TreeGrafter"/>
</dbReference>
<dbReference type="RefSeq" id="WP_072707488.1">
    <property type="nucleotide sequence ID" value="NZ_FRCF01000002.1"/>
</dbReference>
<dbReference type="Proteomes" id="UP000184206">
    <property type="component" value="Unassembled WGS sequence"/>
</dbReference>
<sequence>MEPINQFIKNNRKIEENNERIYQELIRNPKIVDLIQDEENPLTASMIKNDLITLKHYADQPLECSENSAGGCDNHPDGYIINIEIRNGRANMFYTPCPIKVRNDEFRKRENLIQSYHVPEDIKNATFDTIYLDEDSNRSEVLKEAIQVTEAVASGEESRGLYIHGEFGIGKSYILGCIANELKDKSVSSLIVYVPEILRDLKSGFRDGTTDEKYRAIKSAHVLILDDLGAEDVTPWARDEVITGILHSRMVEKLPTFISSNFSIDELEYRYSRTKENGVEETKARRMTERIRALCKEVRMTGDNYRTR</sequence>
<dbReference type="InterPro" id="IPR027417">
    <property type="entry name" value="P-loop_NTPase"/>
</dbReference>
<feature type="domain" description="Chromosomal replication initiator protein DnaA ATPAse" evidence="1">
    <location>
        <begin position="126"/>
        <end position="228"/>
    </location>
</feature>
<dbReference type="AlphaFoldDB" id="A0A1M7AQG4"/>
<dbReference type="PANTHER" id="PTHR30050">
    <property type="entry name" value="CHROMOSOMAL REPLICATION INITIATOR PROTEIN DNAA"/>
    <property type="match status" value="1"/>
</dbReference>
<dbReference type="NCBIfam" id="NF006505">
    <property type="entry name" value="PRK08939.1"/>
    <property type="match status" value="1"/>
</dbReference>
<reference evidence="3 4" key="1">
    <citation type="submission" date="2016-11" db="EMBL/GenBank/DDBJ databases">
        <authorList>
            <person name="Jaros S."/>
            <person name="Januszkiewicz K."/>
            <person name="Wedrychowicz H."/>
        </authorList>
    </citation>
    <scope>NUCLEOTIDE SEQUENCE [LARGE SCALE GENOMIC DNA]</scope>
    <source>
        <strain evidence="3 4">DSM 16010</strain>
    </source>
</reference>
<feature type="domain" description="Primosomal DnaI N-terminal" evidence="2">
    <location>
        <begin position="1"/>
        <end position="94"/>
    </location>
</feature>
<protein>
    <submittedName>
        <fullName evidence="3">Primosomal protein DnaI</fullName>
    </submittedName>
</protein>
<name>A0A1M7AQG4_9BACL</name>
<dbReference type="CDD" id="cd00009">
    <property type="entry name" value="AAA"/>
    <property type="match status" value="1"/>
</dbReference>
<proteinExistence type="predicted"/>
<accession>A0A1M7AQG4</accession>